<dbReference type="GO" id="GO:0004300">
    <property type="term" value="F:enoyl-CoA hydratase activity"/>
    <property type="evidence" value="ECO:0007669"/>
    <property type="project" value="UniProtKB-EC"/>
</dbReference>
<keyword evidence="7 15" id="KW-0560">Oxidoreductase</keyword>
<sequence length="720" mass="76766">MSNMIDWTRDDDGIVTLTMNDPEASVNTMNDAYQASMAETIDTLEAQREEVTGVILTSAKKTFFAGGDLEAIYRTTPEDAEKLFDQAQAIKAQLRRLEQLGVPVVAALNGTALGGGLEIALACHRRIAVNSPGIKFGLPEVGLGLLPGGGGIIRMVRMLGIQNALMDWLLQGQQRDPDAAHQQGVVDELVDSPEALLPAARAWIHSQQQEEPNTQPWEAKGYRIPGGTAASPSMAAILPSLPALLRQQLKGADLPAPRAILATAVEGTLVDFDTACRIESRAFASLVVGRTAKAMIQAFFFDLQSISSGRLRPQGQKPQKVGTVAILGAGMMGAGIAYSCARAGIDVVLKDVDQAGAEKGKSHVSDVLAHQVSKGRLDQESADSILARVQPTGQAADLATADVVIEAVFENLELKSAVFAEAETELPAEALLCSNTSTLPISTLQATSGRPQDFVGLHFFSPVEKMKLVEIIRGDQTSDATVARAYDLVQQIRKIPITVGDGRGFYTSRVFGTLIMEATALLEEGVDPQVIERAATQAGFPAPPLVLLDEVSLTLAQHTRAEEEKEYAASGTVREPAAGERLVDTMVDEYGRKGRAAGGGFYDYPADGGKSLWPGLREHFGRGTELPSKDIQDRYLFRMALETAHCFEDGVLTDTASANIGSIFGIGFPPGAGGTATFITNHEGGLAGFVARADELADAYGERFRPRDWLRSRGGAGTLV</sequence>
<keyword evidence="5" id="KW-0276">Fatty acid metabolism</keyword>
<comment type="pathway">
    <text evidence="2">Lipid metabolism; butanoate metabolism.</text>
</comment>
<feature type="domain" description="3-hydroxyacyl-CoA dehydrogenase NAD binding" evidence="14">
    <location>
        <begin position="323"/>
        <end position="501"/>
    </location>
</feature>
<comment type="similarity">
    <text evidence="3">In the central section; belongs to the 3-hydroxyacyl-CoA dehydrogenase family.</text>
</comment>
<evidence type="ECO:0000256" key="8">
    <source>
        <dbReference type="ARBA" id="ARBA00023027"/>
    </source>
</evidence>
<keyword evidence="8" id="KW-0520">NAD</keyword>
<dbReference type="FunFam" id="3.40.50.720:FF:000009">
    <property type="entry name" value="Fatty oxidation complex, alpha subunit"/>
    <property type="match status" value="1"/>
</dbReference>
<evidence type="ECO:0000259" key="13">
    <source>
        <dbReference type="Pfam" id="PF00725"/>
    </source>
</evidence>
<dbReference type="SUPFAM" id="SSF52096">
    <property type="entry name" value="ClpP/crotonase"/>
    <property type="match status" value="1"/>
</dbReference>
<comment type="pathway">
    <text evidence="1">Lipid metabolism; fatty acid beta-oxidation.</text>
</comment>
<dbReference type="PANTHER" id="PTHR43612:SF3">
    <property type="entry name" value="TRIFUNCTIONAL ENZYME SUBUNIT ALPHA, MITOCHONDRIAL"/>
    <property type="match status" value="1"/>
</dbReference>
<evidence type="ECO:0000256" key="4">
    <source>
        <dbReference type="ARBA" id="ARBA00009463"/>
    </source>
</evidence>
<evidence type="ECO:0000259" key="14">
    <source>
        <dbReference type="Pfam" id="PF02737"/>
    </source>
</evidence>
<dbReference type="Pfam" id="PF00378">
    <property type="entry name" value="ECH_1"/>
    <property type="match status" value="1"/>
</dbReference>
<dbReference type="SUPFAM" id="SSF51735">
    <property type="entry name" value="NAD(P)-binding Rossmann-fold domains"/>
    <property type="match status" value="1"/>
</dbReference>
<proteinExistence type="inferred from homology"/>
<evidence type="ECO:0000256" key="6">
    <source>
        <dbReference type="ARBA" id="ARBA00022963"/>
    </source>
</evidence>
<dbReference type="InterPro" id="IPR029045">
    <property type="entry name" value="ClpP/crotonase-like_dom_sf"/>
</dbReference>
<dbReference type="Gene3D" id="3.40.50.720">
    <property type="entry name" value="NAD(P)-binding Rossmann-like Domain"/>
    <property type="match status" value="1"/>
</dbReference>
<dbReference type="InterPro" id="IPR006108">
    <property type="entry name" value="3HC_DH_C"/>
</dbReference>
<evidence type="ECO:0000256" key="10">
    <source>
        <dbReference type="ARBA" id="ARBA00023239"/>
    </source>
</evidence>
<dbReference type="Pfam" id="PF02737">
    <property type="entry name" value="3HCDH_N"/>
    <property type="match status" value="1"/>
</dbReference>
<dbReference type="InterPro" id="IPR008927">
    <property type="entry name" value="6-PGluconate_DH-like_C_sf"/>
</dbReference>
<keyword evidence="16" id="KW-1185">Reference proteome</keyword>
<dbReference type="InterPro" id="IPR050136">
    <property type="entry name" value="FA_oxidation_alpha_subunit"/>
</dbReference>
<dbReference type="Pfam" id="PF00725">
    <property type="entry name" value="3HCDH"/>
    <property type="match status" value="1"/>
</dbReference>
<dbReference type="Gene3D" id="1.10.1040.50">
    <property type="match status" value="1"/>
</dbReference>
<evidence type="ECO:0000256" key="11">
    <source>
        <dbReference type="ARBA" id="ARBA00023268"/>
    </source>
</evidence>
<keyword evidence="11" id="KW-0511">Multifunctional enzyme</keyword>
<dbReference type="FunFam" id="3.90.226.10:FF:000047">
    <property type="entry name" value="Probable 3-hydroxyacyl-CoA dehydrogenase"/>
    <property type="match status" value="1"/>
</dbReference>
<name>A0A1R4FDR2_9MICC</name>
<dbReference type="GO" id="GO:0008692">
    <property type="term" value="F:3-hydroxybutyryl-CoA epimerase activity"/>
    <property type="evidence" value="ECO:0007669"/>
    <property type="project" value="UniProtKB-EC"/>
</dbReference>
<evidence type="ECO:0000313" key="15">
    <source>
        <dbReference type="EMBL" id="SJM53973.1"/>
    </source>
</evidence>
<comment type="catalytic activity">
    <reaction evidence="12">
        <text>a (3S)-3-hydroxyacyl-CoA + NAD(+) = a 3-oxoacyl-CoA + NADH + H(+)</text>
        <dbReference type="Rhea" id="RHEA:22432"/>
        <dbReference type="ChEBI" id="CHEBI:15378"/>
        <dbReference type="ChEBI" id="CHEBI:57318"/>
        <dbReference type="ChEBI" id="CHEBI:57540"/>
        <dbReference type="ChEBI" id="CHEBI:57945"/>
        <dbReference type="ChEBI" id="CHEBI:90726"/>
        <dbReference type="EC" id="1.1.1.35"/>
    </reaction>
</comment>
<evidence type="ECO:0000256" key="12">
    <source>
        <dbReference type="ARBA" id="ARBA00049556"/>
    </source>
</evidence>
<dbReference type="Proteomes" id="UP000195913">
    <property type="component" value="Unassembled WGS sequence"/>
</dbReference>
<dbReference type="SUPFAM" id="SSF48179">
    <property type="entry name" value="6-phosphogluconate dehydrogenase C-terminal domain-like"/>
    <property type="match status" value="2"/>
</dbReference>
<keyword evidence="10 15" id="KW-0456">Lyase</keyword>
<gene>
    <name evidence="15" type="ORF">FM101_03420</name>
</gene>
<dbReference type="InterPro" id="IPR001753">
    <property type="entry name" value="Enoyl-CoA_hydra/iso"/>
</dbReference>
<evidence type="ECO:0000256" key="3">
    <source>
        <dbReference type="ARBA" id="ARBA00007005"/>
    </source>
</evidence>
<protein>
    <submittedName>
        <fullName evidence="15">Enoyl-CoA hydratase [isoleucine degradation] / 3-hydroxyacyl-CoA dehydrogenase / 3-hydroxybutyryl-CoA epimerase</fullName>
        <ecNumber evidence="15">1.1.1.35</ecNumber>
        <ecNumber evidence="15">4.2.1.17</ecNumber>
        <ecNumber evidence="15">5.1.2.3</ecNumber>
    </submittedName>
</protein>
<keyword evidence="9" id="KW-0443">Lipid metabolism</keyword>
<dbReference type="GO" id="GO:0016509">
    <property type="term" value="F:long-chain (3S)-3-hydroxyacyl-CoA dehydrogenase (NAD+) activity"/>
    <property type="evidence" value="ECO:0007669"/>
    <property type="project" value="TreeGrafter"/>
</dbReference>
<evidence type="ECO:0000256" key="9">
    <source>
        <dbReference type="ARBA" id="ARBA00023098"/>
    </source>
</evidence>
<dbReference type="InterPro" id="IPR006176">
    <property type="entry name" value="3-OHacyl-CoA_DH_NAD-bd"/>
</dbReference>
<evidence type="ECO:0000256" key="5">
    <source>
        <dbReference type="ARBA" id="ARBA00022832"/>
    </source>
</evidence>
<dbReference type="GO" id="GO:0006635">
    <property type="term" value="P:fatty acid beta-oxidation"/>
    <property type="evidence" value="ECO:0007669"/>
    <property type="project" value="UniProtKB-UniPathway"/>
</dbReference>
<evidence type="ECO:0000256" key="1">
    <source>
        <dbReference type="ARBA" id="ARBA00005005"/>
    </source>
</evidence>
<dbReference type="EC" id="1.1.1.35" evidence="15"/>
<reference evidence="15 16" key="1">
    <citation type="submission" date="2017-02" db="EMBL/GenBank/DDBJ databases">
        <authorList>
            <person name="Peterson S.W."/>
        </authorList>
    </citation>
    <scope>NUCLEOTIDE SEQUENCE [LARGE SCALE GENOMIC DNA]</scope>
    <source>
        <strain evidence="15 16">B Ar 00.02</strain>
    </source>
</reference>
<dbReference type="RefSeq" id="WP_086995470.1">
    <property type="nucleotide sequence ID" value="NZ_FUHW01000015.1"/>
</dbReference>
<dbReference type="UniPathway" id="UPA00659"/>
<keyword evidence="6" id="KW-0442">Lipid degradation</keyword>
<accession>A0A1R4FDR2</accession>
<dbReference type="InterPro" id="IPR036291">
    <property type="entry name" value="NAD(P)-bd_dom_sf"/>
</dbReference>
<dbReference type="EC" id="4.2.1.17" evidence="15"/>
<dbReference type="GO" id="GO:0070403">
    <property type="term" value="F:NAD+ binding"/>
    <property type="evidence" value="ECO:0007669"/>
    <property type="project" value="InterPro"/>
</dbReference>
<feature type="domain" description="3-hydroxyacyl-CoA dehydrogenase C-terminal" evidence="13">
    <location>
        <begin position="504"/>
        <end position="604"/>
    </location>
</feature>
<dbReference type="Gene3D" id="3.90.226.10">
    <property type="entry name" value="2-enoyl-CoA Hydratase, Chain A, domain 1"/>
    <property type="match status" value="1"/>
</dbReference>
<dbReference type="CDD" id="cd06558">
    <property type="entry name" value="crotonase-like"/>
    <property type="match status" value="1"/>
</dbReference>
<evidence type="ECO:0000256" key="7">
    <source>
        <dbReference type="ARBA" id="ARBA00023002"/>
    </source>
</evidence>
<dbReference type="PANTHER" id="PTHR43612">
    <property type="entry name" value="TRIFUNCTIONAL ENZYME SUBUNIT ALPHA"/>
    <property type="match status" value="1"/>
</dbReference>
<evidence type="ECO:0000256" key="2">
    <source>
        <dbReference type="ARBA" id="ARBA00005086"/>
    </source>
</evidence>
<dbReference type="EMBL" id="FUHW01000015">
    <property type="protein sequence ID" value="SJM53973.1"/>
    <property type="molecule type" value="Genomic_DNA"/>
</dbReference>
<keyword evidence="15" id="KW-0413">Isomerase</keyword>
<dbReference type="EC" id="5.1.2.3" evidence="15"/>
<comment type="similarity">
    <text evidence="4">Belongs to the 3-hydroxyacyl-CoA dehydrogenase family.</text>
</comment>
<dbReference type="AlphaFoldDB" id="A0A1R4FDR2"/>
<organism evidence="15 16">
    <name type="scientific">Arthrobacter rhombi</name>
    <dbReference type="NCBI Taxonomy" id="71253"/>
    <lineage>
        <taxon>Bacteria</taxon>
        <taxon>Bacillati</taxon>
        <taxon>Actinomycetota</taxon>
        <taxon>Actinomycetes</taxon>
        <taxon>Micrococcales</taxon>
        <taxon>Micrococcaceae</taxon>
        <taxon>Arthrobacter</taxon>
    </lineage>
</organism>
<evidence type="ECO:0000313" key="16">
    <source>
        <dbReference type="Proteomes" id="UP000195913"/>
    </source>
</evidence>